<feature type="domain" description="CAAX prenyl protease 2/Lysostaphin resistance protein A-like" evidence="2">
    <location>
        <begin position="164"/>
        <end position="253"/>
    </location>
</feature>
<dbReference type="AlphaFoldDB" id="A0A512J9V2"/>
<protein>
    <recommendedName>
        <fullName evidence="2">CAAX prenyl protease 2/Lysostaphin resistance protein A-like domain-containing protein</fullName>
    </recommendedName>
</protein>
<evidence type="ECO:0000313" key="4">
    <source>
        <dbReference type="EMBL" id="GLS63330.1"/>
    </source>
</evidence>
<reference evidence="4" key="1">
    <citation type="journal article" date="2014" name="Int. J. Syst. Evol. Microbiol.">
        <title>Complete genome of a new Firmicutes species belonging to the dominant human colonic microbiota ('Ruminococcus bicirculans') reveals two chromosomes and a selective capacity to utilize plant glucans.</title>
        <authorList>
            <consortium name="NISC Comparative Sequencing Program"/>
            <person name="Wegmann U."/>
            <person name="Louis P."/>
            <person name="Goesmann A."/>
            <person name="Henrissat B."/>
            <person name="Duncan S.H."/>
            <person name="Flint H.J."/>
        </authorList>
    </citation>
    <scope>NUCLEOTIDE SEQUENCE</scope>
    <source>
        <strain evidence="4">NBRC 107715</strain>
    </source>
</reference>
<comment type="caution">
    <text evidence="3">The sequence shown here is derived from an EMBL/GenBank/DDBJ whole genome shotgun (WGS) entry which is preliminary data.</text>
</comment>
<keyword evidence="1" id="KW-1133">Transmembrane helix</keyword>
<dbReference type="EMBL" id="BJZU01000112">
    <property type="protein sequence ID" value="GEP06649.1"/>
    <property type="molecule type" value="Genomic_DNA"/>
</dbReference>
<dbReference type="RefSeq" id="WP_147028170.1">
    <property type="nucleotide sequence ID" value="NZ_BJZU01000112.1"/>
</dbReference>
<accession>A0A512J9V2</accession>
<dbReference type="Proteomes" id="UP000321960">
    <property type="component" value="Unassembled WGS sequence"/>
</dbReference>
<feature type="transmembrane region" description="Helical" evidence="1">
    <location>
        <begin position="194"/>
        <end position="211"/>
    </location>
</feature>
<reference evidence="4" key="4">
    <citation type="submission" date="2023-01" db="EMBL/GenBank/DDBJ databases">
        <title>Draft genome sequence of Methylobacterium oxalidis strain NBRC 107715.</title>
        <authorList>
            <person name="Sun Q."/>
            <person name="Mori K."/>
        </authorList>
    </citation>
    <scope>NUCLEOTIDE SEQUENCE</scope>
    <source>
        <strain evidence="4">NBRC 107715</strain>
    </source>
</reference>
<evidence type="ECO:0000313" key="5">
    <source>
        <dbReference type="Proteomes" id="UP000321960"/>
    </source>
</evidence>
<keyword evidence="6" id="KW-1185">Reference proteome</keyword>
<organism evidence="3 5">
    <name type="scientific">Methylobacterium oxalidis</name>
    <dbReference type="NCBI Taxonomy" id="944322"/>
    <lineage>
        <taxon>Bacteria</taxon>
        <taxon>Pseudomonadati</taxon>
        <taxon>Pseudomonadota</taxon>
        <taxon>Alphaproteobacteria</taxon>
        <taxon>Hyphomicrobiales</taxon>
        <taxon>Methylobacteriaceae</taxon>
        <taxon>Methylobacterium</taxon>
    </lineage>
</organism>
<feature type="transmembrane region" description="Helical" evidence="1">
    <location>
        <begin position="241"/>
        <end position="261"/>
    </location>
</feature>
<dbReference type="PANTHER" id="PTHR36435">
    <property type="entry name" value="SLR1288 PROTEIN"/>
    <property type="match status" value="1"/>
</dbReference>
<gene>
    <name evidence="4" type="ORF">GCM10007888_17110</name>
    <name evidence="3" type="ORF">MOX02_46870</name>
</gene>
<dbReference type="EMBL" id="BSPK01000021">
    <property type="protein sequence ID" value="GLS63330.1"/>
    <property type="molecule type" value="Genomic_DNA"/>
</dbReference>
<reference evidence="6" key="2">
    <citation type="journal article" date="2019" name="Int. J. Syst. Evol. Microbiol.">
        <title>The Global Catalogue of Microorganisms (GCM) 10K type strain sequencing project: providing services to taxonomists for standard genome sequencing and annotation.</title>
        <authorList>
            <consortium name="The Broad Institute Genomics Platform"/>
            <consortium name="The Broad Institute Genome Sequencing Center for Infectious Disease"/>
            <person name="Wu L."/>
            <person name="Ma J."/>
        </authorList>
    </citation>
    <scope>NUCLEOTIDE SEQUENCE [LARGE SCALE GENOMIC DNA]</scope>
    <source>
        <strain evidence="6">NBRC 107715</strain>
    </source>
</reference>
<feature type="transmembrane region" description="Helical" evidence="1">
    <location>
        <begin position="159"/>
        <end position="182"/>
    </location>
</feature>
<evidence type="ECO:0000313" key="3">
    <source>
        <dbReference type="EMBL" id="GEP06649.1"/>
    </source>
</evidence>
<evidence type="ECO:0000313" key="6">
    <source>
        <dbReference type="Proteomes" id="UP001156856"/>
    </source>
</evidence>
<dbReference type="PANTHER" id="PTHR36435:SF1">
    <property type="entry name" value="CAAX AMINO TERMINAL PROTEASE FAMILY PROTEIN"/>
    <property type="match status" value="1"/>
</dbReference>
<dbReference type="InterPro" id="IPR052710">
    <property type="entry name" value="CAAX_protease"/>
</dbReference>
<feature type="transmembrane region" description="Helical" evidence="1">
    <location>
        <begin position="82"/>
        <end position="101"/>
    </location>
</feature>
<name>A0A512J9V2_9HYPH</name>
<feature type="transmembrane region" description="Helical" evidence="1">
    <location>
        <begin position="122"/>
        <end position="139"/>
    </location>
</feature>
<evidence type="ECO:0000256" key="1">
    <source>
        <dbReference type="SAM" id="Phobius"/>
    </source>
</evidence>
<dbReference type="Pfam" id="PF02517">
    <property type="entry name" value="Rce1-like"/>
    <property type="match status" value="1"/>
</dbReference>
<sequence>MPVDAPSAPSPSVPRRLGSGALRLLGLAAAVILYLGLAKVLAILAVRVGADLIEGIDPLMSVDRRPNIGAASLARRELAADILLQVNLAVLVLITVVWRFGPDWRQRLALDRTRPNGMRARHLLAILLLWPILHITWVTGTAEAFGATFAQGVRLSPTLSAAAVAVWLAYVVVIAPAAEELLIRGEIFAQARGFLPPAAAILATALLFALAHVSAWGLARPVSLLPLALMLGWLRWRTGRLWPCIALHGWSNLALIAYVLWPASP</sequence>
<dbReference type="Proteomes" id="UP001156856">
    <property type="component" value="Unassembled WGS sequence"/>
</dbReference>
<dbReference type="GO" id="GO:0080120">
    <property type="term" value="P:CAAX-box protein maturation"/>
    <property type="evidence" value="ECO:0007669"/>
    <property type="project" value="UniProtKB-ARBA"/>
</dbReference>
<dbReference type="GO" id="GO:0004175">
    <property type="term" value="F:endopeptidase activity"/>
    <property type="evidence" value="ECO:0007669"/>
    <property type="project" value="UniProtKB-ARBA"/>
</dbReference>
<keyword evidence="1" id="KW-0812">Transmembrane</keyword>
<proteinExistence type="predicted"/>
<dbReference type="InterPro" id="IPR003675">
    <property type="entry name" value="Rce1/LyrA-like_dom"/>
</dbReference>
<keyword evidence="1" id="KW-0472">Membrane</keyword>
<evidence type="ECO:0000259" key="2">
    <source>
        <dbReference type="Pfam" id="PF02517"/>
    </source>
</evidence>
<feature type="transmembrane region" description="Helical" evidence="1">
    <location>
        <begin position="217"/>
        <end position="234"/>
    </location>
</feature>
<reference evidence="3 5" key="3">
    <citation type="submission" date="2019-07" db="EMBL/GenBank/DDBJ databases">
        <title>Whole genome shotgun sequence of Methylobacterium oxalidis NBRC 107715.</title>
        <authorList>
            <person name="Hosoyama A."/>
            <person name="Uohara A."/>
            <person name="Ohji S."/>
            <person name="Ichikawa N."/>
        </authorList>
    </citation>
    <scope>NUCLEOTIDE SEQUENCE [LARGE SCALE GENOMIC DNA]</scope>
    <source>
        <strain evidence="3 5">NBRC 107715</strain>
    </source>
</reference>
<feature type="transmembrane region" description="Helical" evidence="1">
    <location>
        <begin position="24"/>
        <end position="50"/>
    </location>
</feature>
<dbReference type="OrthoDB" id="8160761at2"/>